<reference evidence="1 2" key="1">
    <citation type="submission" date="2017-08" db="EMBL/GenBank/DDBJ databases">
        <title>Genomic and metabolic characterisation of spoilage-associated Pseudomonas species.</title>
        <authorList>
            <person name="Stanborough T."/>
            <person name="Fegan N."/>
            <person name="Powell S.M."/>
            <person name="Singh T."/>
            <person name="Tamplin M.L."/>
            <person name="Chandry P.S."/>
        </authorList>
    </citation>
    <scope>NUCLEOTIDE SEQUENCE [LARGE SCALE GENOMIC DNA]</scope>
    <source>
        <strain evidence="1 2">L1814</strain>
    </source>
</reference>
<dbReference type="GeneID" id="61880558"/>
<dbReference type="RefSeq" id="WP_094988154.1">
    <property type="nucleotide sequence ID" value="NZ_CP062158.2"/>
</dbReference>
<gene>
    <name evidence="1" type="ORF">CJF38_13860</name>
</gene>
<dbReference type="EMBL" id="NQKG01000012">
    <property type="protein sequence ID" value="OZY54660.1"/>
    <property type="molecule type" value="Genomic_DNA"/>
</dbReference>
<comment type="caution">
    <text evidence="1">The sequence shown here is derived from an EMBL/GenBank/DDBJ whole genome shotgun (WGS) entry which is preliminary data.</text>
</comment>
<keyword evidence="2" id="KW-1185">Reference proteome</keyword>
<evidence type="ECO:0000313" key="2">
    <source>
        <dbReference type="Proteomes" id="UP000216897"/>
    </source>
</evidence>
<accession>A0ABX4GMK6</accession>
<proteinExistence type="predicted"/>
<organism evidence="1 2">
    <name type="scientific">Pseudomonas lundensis</name>
    <dbReference type="NCBI Taxonomy" id="86185"/>
    <lineage>
        <taxon>Bacteria</taxon>
        <taxon>Pseudomonadati</taxon>
        <taxon>Pseudomonadota</taxon>
        <taxon>Gammaproteobacteria</taxon>
        <taxon>Pseudomonadales</taxon>
        <taxon>Pseudomonadaceae</taxon>
        <taxon>Pseudomonas</taxon>
    </lineage>
</organism>
<protein>
    <submittedName>
        <fullName evidence="1">Uncharacterized protein</fullName>
    </submittedName>
</protein>
<name>A0ABX4GMK6_9PSED</name>
<dbReference type="Proteomes" id="UP000216897">
    <property type="component" value="Unassembled WGS sequence"/>
</dbReference>
<sequence>MNIDPYKKELLYRKAQEKKILSAFEKKISGLFLDRHLKKLRLNLPETDRIISFIRSLHVAQCIEKTYTSLSDCFGFVSAEIEEREFYVLVDEDWKYCGAVLVRSGGTLNCSFNFDDNTSDELRFIVADFSTQITVDYVQDSGECLYECSIKRYMRPNI</sequence>
<evidence type="ECO:0000313" key="1">
    <source>
        <dbReference type="EMBL" id="OZY54660.1"/>
    </source>
</evidence>